<dbReference type="AlphaFoldDB" id="A0A1B6JW19"/>
<dbReference type="InterPro" id="IPR050328">
    <property type="entry name" value="Dev_Immune_Receptor"/>
</dbReference>
<evidence type="ECO:0000313" key="4">
    <source>
        <dbReference type="EMBL" id="JAT03399.1"/>
    </source>
</evidence>
<dbReference type="SUPFAM" id="SSF52058">
    <property type="entry name" value="L domain-like"/>
    <property type="match status" value="1"/>
</dbReference>
<proteinExistence type="predicted"/>
<dbReference type="Gene3D" id="3.80.10.10">
    <property type="entry name" value="Ribonuclease Inhibitor"/>
    <property type="match status" value="2"/>
</dbReference>
<keyword evidence="1" id="KW-0433">Leucine-rich repeat</keyword>
<evidence type="ECO:0008006" key="5">
    <source>
        <dbReference type="Google" id="ProtNLM"/>
    </source>
</evidence>
<reference evidence="4" key="1">
    <citation type="submission" date="2015-11" db="EMBL/GenBank/DDBJ databases">
        <title>De novo transcriptome assembly of four potential Pierce s Disease insect vectors from Arizona vineyards.</title>
        <authorList>
            <person name="Tassone E.E."/>
        </authorList>
    </citation>
    <scope>NUCLEOTIDE SEQUENCE</scope>
</reference>
<evidence type="ECO:0000256" key="3">
    <source>
        <dbReference type="ARBA" id="ARBA00022737"/>
    </source>
</evidence>
<dbReference type="SMART" id="SM00369">
    <property type="entry name" value="LRR_TYP"/>
    <property type="match status" value="3"/>
</dbReference>
<feature type="non-terminal residue" evidence="4">
    <location>
        <position position="1"/>
    </location>
</feature>
<feature type="non-terminal residue" evidence="4">
    <location>
        <position position="101"/>
    </location>
</feature>
<accession>A0A1B6JW19</accession>
<gene>
    <name evidence="4" type="ORF">g.56110</name>
</gene>
<dbReference type="PROSITE" id="PS51450">
    <property type="entry name" value="LRR"/>
    <property type="match status" value="1"/>
</dbReference>
<dbReference type="InterPro" id="IPR032675">
    <property type="entry name" value="LRR_dom_sf"/>
</dbReference>
<dbReference type="PANTHER" id="PTHR24373:SF275">
    <property type="entry name" value="TIR DOMAIN-CONTAINING PROTEIN"/>
    <property type="match status" value="1"/>
</dbReference>
<evidence type="ECO:0000256" key="1">
    <source>
        <dbReference type="ARBA" id="ARBA00022614"/>
    </source>
</evidence>
<dbReference type="InterPro" id="IPR003591">
    <property type="entry name" value="Leu-rich_rpt_typical-subtyp"/>
</dbReference>
<keyword evidence="2" id="KW-0732">Signal</keyword>
<keyword evidence="3" id="KW-0677">Repeat</keyword>
<dbReference type="InterPro" id="IPR001611">
    <property type="entry name" value="Leu-rich_rpt"/>
</dbReference>
<name>A0A1B6JW19_9HEMI</name>
<sequence length="101" mass="11702">PSLRVVDLYSNHIRTLSRDVFHNTRVEALDLSNNEFIIFPSQVLGDVGFTLRHLDLSYNQIDRIDSTMFHETPFLTNLNLCRNKLNILPDNVFTSLDNLLN</sequence>
<evidence type="ECO:0000256" key="2">
    <source>
        <dbReference type="ARBA" id="ARBA00022729"/>
    </source>
</evidence>
<dbReference type="Pfam" id="PF13855">
    <property type="entry name" value="LRR_8"/>
    <property type="match status" value="1"/>
</dbReference>
<dbReference type="EMBL" id="GECU01004308">
    <property type="protein sequence ID" value="JAT03399.1"/>
    <property type="molecule type" value="Transcribed_RNA"/>
</dbReference>
<dbReference type="PANTHER" id="PTHR24373">
    <property type="entry name" value="SLIT RELATED LEUCINE-RICH REPEAT NEURONAL PROTEIN"/>
    <property type="match status" value="1"/>
</dbReference>
<organism evidence="4">
    <name type="scientific">Homalodisca liturata</name>
    <dbReference type="NCBI Taxonomy" id="320908"/>
    <lineage>
        <taxon>Eukaryota</taxon>
        <taxon>Metazoa</taxon>
        <taxon>Ecdysozoa</taxon>
        <taxon>Arthropoda</taxon>
        <taxon>Hexapoda</taxon>
        <taxon>Insecta</taxon>
        <taxon>Pterygota</taxon>
        <taxon>Neoptera</taxon>
        <taxon>Paraneoptera</taxon>
        <taxon>Hemiptera</taxon>
        <taxon>Auchenorrhyncha</taxon>
        <taxon>Membracoidea</taxon>
        <taxon>Cicadellidae</taxon>
        <taxon>Cicadellinae</taxon>
        <taxon>Proconiini</taxon>
        <taxon>Homalodisca</taxon>
    </lineage>
</organism>
<protein>
    <recommendedName>
        <fullName evidence="5">LRRNT domain-containing protein</fullName>
    </recommendedName>
</protein>